<name>A0A318Z3G2_9EURO</name>
<dbReference type="Proteomes" id="UP000248349">
    <property type="component" value="Unassembled WGS sequence"/>
</dbReference>
<accession>A0A318Z3G2</accession>
<protein>
    <submittedName>
        <fullName evidence="2">Uncharacterized protein</fullName>
    </submittedName>
</protein>
<proteinExistence type="predicted"/>
<keyword evidence="3" id="KW-1185">Reference proteome</keyword>
<dbReference type="AlphaFoldDB" id="A0A318Z3G2"/>
<sequence length="169" mass="19858">MFVLANLAFLSLIPQRQCRLITKCSYSVYMFGTYKTTLFILSQLFISNDTSRSGRSDHSLNRVFSFIFRHVRLIEMASRSTCPWLERSITVLPTRGVSHLALFHLLLPFILCYHCYGLVNHLVAVALHWNCTDLVIFGLEYWNWDSHQDHGFWEDRNISGLDWHGTWER</sequence>
<feature type="chain" id="PRO_5016313263" evidence="1">
    <location>
        <begin position="19"/>
        <end position="169"/>
    </location>
</feature>
<organism evidence="2 3">
    <name type="scientific">Aspergillus saccharolyticus JOP 1030-1</name>
    <dbReference type="NCBI Taxonomy" id="1450539"/>
    <lineage>
        <taxon>Eukaryota</taxon>
        <taxon>Fungi</taxon>
        <taxon>Dikarya</taxon>
        <taxon>Ascomycota</taxon>
        <taxon>Pezizomycotina</taxon>
        <taxon>Eurotiomycetes</taxon>
        <taxon>Eurotiomycetidae</taxon>
        <taxon>Eurotiales</taxon>
        <taxon>Aspergillaceae</taxon>
        <taxon>Aspergillus</taxon>
        <taxon>Aspergillus subgen. Circumdati</taxon>
    </lineage>
</organism>
<dbReference type="RefSeq" id="XP_025427833.1">
    <property type="nucleotide sequence ID" value="XM_025570690.1"/>
</dbReference>
<evidence type="ECO:0000313" key="3">
    <source>
        <dbReference type="Proteomes" id="UP000248349"/>
    </source>
</evidence>
<evidence type="ECO:0000256" key="1">
    <source>
        <dbReference type="SAM" id="SignalP"/>
    </source>
</evidence>
<dbReference type="EMBL" id="KZ821259">
    <property type="protein sequence ID" value="PYH41851.1"/>
    <property type="molecule type" value="Genomic_DNA"/>
</dbReference>
<dbReference type="GeneID" id="37071918"/>
<keyword evidence="1" id="KW-0732">Signal</keyword>
<reference evidence="2 3" key="1">
    <citation type="submission" date="2016-12" db="EMBL/GenBank/DDBJ databases">
        <title>The genomes of Aspergillus section Nigri reveals drivers in fungal speciation.</title>
        <authorList>
            <consortium name="DOE Joint Genome Institute"/>
            <person name="Vesth T.C."/>
            <person name="Nybo J."/>
            <person name="Theobald S."/>
            <person name="Brandl J."/>
            <person name="Frisvad J.C."/>
            <person name="Nielsen K.F."/>
            <person name="Lyhne E.K."/>
            <person name="Kogle M.E."/>
            <person name="Kuo A."/>
            <person name="Riley R."/>
            <person name="Clum A."/>
            <person name="Nolan M."/>
            <person name="Lipzen A."/>
            <person name="Salamov A."/>
            <person name="Henrissat B."/>
            <person name="Wiebenga A."/>
            <person name="De Vries R.P."/>
            <person name="Grigoriev I.V."/>
            <person name="Mortensen U.H."/>
            <person name="Andersen M.R."/>
            <person name="Baker S.E."/>
        </authorList>
    </citation>
    <scope>NUCLEOTIDE SEQUENCE [LARGE SCALE GENOMIC DNA]</scope>
    <source>
        <strain evidence="2 3">JOP 1030-1</strain>
    </source>
</reference>
<evidence type="ECO:0000313" key="2">
    <source>
        <dbReference type="EMBL" id="PYH41851.1"/>
    </source>
</evidence>
<feature type="signal peptide" evidence="1">
    <location>
        <begin position="1"/>
        <end position="18"/>
    </location>
</feature>
<gene>
    <name evidence="2" type="ORF">BP01DRAFT_160225</name>
</gene>